<gene>
    <name evidence="8" type="primary">nqrA</name>
    <name evidence="12" type="ORF">MIT9_P1602</name>
</gene>
<dbReference type="Pfam" id="PF05896">
    <property type="entry name" value="NQRA_N"/>
    <property type="match status" value="1"/>
</dbReference>
<feature type="domain" description="Na(+)-translocating NADH-quinone reductase subunit A C-terminal" evidence="10">
    <location>
        <begin position="265"/>
        <end position="313"/>
    </location>
</feature>
<keyword evidence="2 8" id="KW-1278">Translocase</keyword>
<dbReference type="AlphaFoldDB" id="A0AAU9C4D3"/>
<comment type="subunit">
    <text evidence="8">Composed of six subunits; NqrA, NqrB, NqrC, NqrD, NqrE and NqrF.</text>
</comment>
<keyword evidence="7 8" id="KW-0739">Sodium transport</keyword>
<keyword evidence="5 8" id="KW-0406">Ion transport</keyword>
<organism evidence="12 13">
    <name type="scientific">Methylomarinovum caldicuralii</name>
    <dbReference type="NCBI Taxonomy" id="438856"/>
    <lineage>
        <taxon>Bacteria</taxon>
        <taxon>Pseudomonadati</taxon>
        <taxon>Pseudomonadota</taxon>
        <taxon>Gammaproteobacteria</taxon>
        <taxon>Methylococcales</taxon>
        <taxon>Methylothermaceae</taxon>
        <taxon>Methylomarinovum</taxon>
    </lineage>
</organism>
<dbReference type="EC" id="7.2.1.1" evidence="8"/>
<reference evidence="13" key="1">
    <citation type="journal article" date="2024" name="Int. J. Syst. Evol. Microbiol.">
        <title>Methylomarinovum tepidoasis sp. nov., a moderately thermophilic methanotroph of the family Methylothermaceae isolated from a deep-sea hydrothermal field.</title>
        <authorList>
            <person name="Hirayama H."/>
            <person name="Takaki Y."/>
            <person name="Abe M."/>
            <person name="Miyazaki M."/>
            <person name="Uematsu K."/>
            <person name="Matsui Y."/>
            <person name="Takai K."/>
        </authorList>
    </citation>
    <scope>NUCLEOTIDE SEQUENCE [LARGE SCALE GENOMIC DNA]</scope>
    <source>
        <strain evidence="13">IT-9</strain>
    </source>
</reference>
<dbReference type="EMBL" id="AP024714">
    <property type="protein sequence ID" value="BCX82020.1"/>
    <property type="molecule type" value="Genomic_DNA"/>
</dbReference>
<comment type="function">
    <text evidence="8">NQR complex catalyzes the reduction of ubiquinone-1 to ubiquinol by two successive reactions, coupled with the transport of Na(+) ions from the cytoplasm to the periplasm. NqrA to NqrE are probably involved in the second step, the conversion of ubisemiquinone to ubiquinol.</text>
</comment>
<proteinExistence type="inferred from homology"/>
<dbReference type="NCBIfam" id="TIGR01936">
    <property type="entry name" value="nqrA"/>
    <property type="match status" value="1"/>
</dbReference>
<dbReference type="Proteomes" id="UP001321825">
    <property type="component" value="Chromosome"/>
</dbReference>
<dbReference type="HAMAP" id="MF_00425">
    <property type="entry name" value="NqrA"/>
    <property type="match status" value="1"/>
</dbReference>
<evidence type="ECO:0000313" key="13">
    <source>
        <dbReference type="Proteomes" id="UP001321825"/>
    </source>
</evidence>
<dbReference type="RefSeq" id="WP_317704431.1">
    <property type="nucleotide sequence ID" value="NZ_AP024714.1"/>
</dbReference>
<comment type="catalytic activity">
    <reaction evidence="8">
        <text>a ubiquinone + n Na(+)(in) + NADH + H(+) = a ubiquinol + n Na(+)(out) + NAD(+)</text>
        <dbReference type="Rhea" id="RHEA:47748"/>
        <dbReference type="Rhea" id="RHEA-COMP:9565"/>
        <dbReference type="Rhea" id="RHEA-COMP:9566"/>
        <dbReference type="ChEBI" id="CHEBI:15378"/>
        <dbReference type="ChEBI" id="CHEBI:16389"/>
        <dbReference type="ChEBI" id="CHEBI:17976"/>
        <dbReference type="ChEBI" id="CHEBI:29101"/>
        <dbReference type="ChEBI" id="CHEBI:57540"/>
        <dbReference type="ChEBI" id="CHEBI:57945"/>
        <dbReference type="EC" id="7.2.1.1"/>
    </reaction>
</comment>
<name>A0AAU9C4D3_9GAMM</name>
<dbReference type="GO" id="GO:0006814">
    <property type="term" value="P:sodium ion transport"/>
    <property type="evidence" value="ECO:0007669"/>
    <property type="project" value="UniProtKB-UniRule"/>
</dbReference>
<dbReference type="InterPro" id="IPR056147">
    <property type="entry name" value="NQRA_N"/>
</dbReference>
<evidence type="ECO:0000256" key="4">
    <source>
        <dbReference type="ARBA" id="ARBA00023053"/>
    </source>
</evidence>
<evidence type="ECO:0000256" key="6">
    <source>
        <dbReference type="ARBA" id="ARBA00023075"/>
    </source>
</evidence>
<evidence type="ECO:0000256" key="7">
    <source>
        <dbReference type="ARBA" id="ARBA00023201"/>
    </source>
</evidence>
<dbReference type="InterPro" id="IPR022615">
    <property type="entry name" value="NqrA_C_domain"/>
</dbReference>
<keyword evidence="4 8" id="KW-0915">Sodium</keyword>
<keyword evidence="13" id="KW-1185">Reference proteome</keyword>
<keyword evidence="3 8" id="KW-0520">NAD</keyword>
<dbReference type="InterPro" id="IPR008703">
    <property type="entry name" value="NqrA"/>
</dbReference>
<evidence type="ECO:0000256" key="1">
    <source>
        <dbReference type="ARBA" id="ARBA00022448"/>
    </source>
</evidence>
<dbReference type="Pfam" id="PF24836">
    <property type="entry name" value="NQRA_2nd"/>
    <property type="match status" value="1"/>
</dbReference>
<dbReference type="Pfam" id="PF11973">
    <property type="entry name" value="NQRA_SLBB"/>
    <property type="match status" value="1"/>
</dbReference>
<protein>
    <recommendedName>
        <fullName evidence="8">Na(+)-translocating NADH-quinone reductase subunit A</fullName>
        <shortName evidence="8">Na(+)-NQR subunit A</shortName>
        <shortName evidence="8">Na(+)-translocating NQR subunit A</shortName>
        <ecNumber evidence="8">7.2.1.1</ecNumber>
    </recommendedName>
    <alternativeName>
        <fullName evidence="8">NQR complex subunit A</fullName>
    </alternativeName>
    <alternativeName>
        <fullName evidence="8">NQR-1 subunit A</fullName>
    </alternativeName>
</protein>
<evidence type="ECO:0000313" key="12">
    <source>
        <dbReference type="EMBL" id="BCX82020.1"/>
    </source>
</evidence>
<evidence type="ECO:0000256" key="2">
    <source>
        <dbReference type="ARBA" id="ARBA00022967"/>
    </source>
</evidence>
<evidence type="ECO:0000259" key="9">
    <source>
        <dbReference type="Pfam" id="PF05896"/>
    </source>
</evidence>
<dbReference type="KEGG" id="mcau:MIT9_P1602"/>
<evidence type="ECO:0000256" key="5">
    <source>
        <dbReference type="ARBA" id="ARBA00023065"/>
    </source>
</evidence>
<feature type="domain" description="NqrA second alpha/beta" evidence="11">
    <location>
        <begin position="116"/>
        <end position="260"/>
    </location>
</feature>
<sequence>MAIKIKKGLDLPVAGEPEQKIYEDGGAVKSVAVIGPDFIGLRPSLQVQVGDRVKLGQPLFLEKKHPEIKFTAPGAGTVTAIHRGARRALQAVVIELDGDDEETFNAYSADALPELSAAQVRENLLNSGLWTRLRTRPYSKVPVPDTEPHSIFVTAIDTHPLAADPAVVIAERADDFRNGLTVLAHLTQGKVFVCKSLATDGFPAVASEKVEVVDFEGPHPTGLPGTHIHFLDPVNAEKTVWHLDYQAVLAIGALFTTGRLNVEKVVSLAGPMVKRPRLLRTRVGANLHDLTAGELAEGEARIISGSVLGGRRVRDWSAWLGAYHNQISVIEEYHERELFGWIEMKGSDRKFSILNVFPLQREKPKKYRLTSALFGSPRAIVPIGVYERVMPLDILPTQLLRALVVGDTDTAQQLGCLELDEEDLALCTFVDPGKHNFGPVLRRNLTQIEKEG</sequence>
<comment type="similarity">
    <text evidence="8">Belongs to the NqrA family.</text>
</comment>
<feature type="domain" description="NqrA N-terminal barrel-sandwich hybrid" evidence="9">
    <location>
        <begin position="3"/>
        <end position="97"/>
    </location>
</feature>
<dbReference type="PANTHER" id="PTHR37839:SF1">
    <property type="entry name" value="NA(+)-TRANSLOCATING NADH-QUINONE REDUCTASE SUBUNIT A"/>
    <property type="match status" value="1"/>
</dbReference>
<dbReference type="PANTHER" id="PTHR37839">
    <property type="entry name" value="NA(+)-TRANSLOCATING NADH-QUINONE REDUCTASE SUBUNIT A"/>
    <property type="match status" value="1"/>
</dbReference>
<accession>A0AAU9C4D3</accession>
<keyword evidence="1 8" id="KW-0813">Transport</keyword>
<keyword evidence="6 8" id="KW-0830">Ubiquinone</keyword>
<evidence type="ECO:0000256" key="8">
    <source>
        <dbReference type="HAMAP-Rule" id="MF_00425"/>
    </source>
</evidence>
<evidence type="ECO:0000259" key="11">
    <source>
        <dbReference type="Pfam" id="PF24836"/>
    </source>
</evidence>
<evidence type="ECO:0000259" key="10">
    <source>
        <dbReference type="Pfam" id="PF11973"/>
    </source>
</evidence>
<dbReference type="NCBIfam" id="NF003759">
    <property type="entry name" value="PRK05352.1-2"/>
    <property type="match status" value="1"/>
</dbReference>
<dbReference type="GO" id="GO:0016655">
    <property type="term" value="F:oxidoreductase activity, acting on NAD(P)H, quinone or similar compound as acceptor"/>
    <property type="evidence" value="ECO:0007669"/>
    <property type="project" value="UniProtKB-UniRule"/>
</dbReference>
<dbReference type="InterPro" id="IPR056148">
    <property type="entry name" value="NQRA_2nd"/>
</dbReference>
<evidence type="ECO:0000256" key="3">
    <source>
        <dbReference type="ARBA" id="ARBA00023027"/>
    </source>
</evidence>